<dbReference type="InterPro" id="IPR000086">
    <property type="entry name" value="NUDIX_hydrolase_dom"/>
</dbReference>
<dbReference type="Proteomes" id="UP001149140">
    <property type="component" value="Unassembled WGS sequence"/>
</dbReference>
<dbReference type="EMBL" id="JAPDOD010000042">
    <property type="protein sequence ID" value="MDA0165122.1"/>
    <property type="molecule type" value="Genomic_DNA"/>
</dbReference>
<evidence type="ECO:0000256" key="3">
    <source>
        <dbReference type="RuleBase" id="RU003476"/>
    </source>
</evidence>
<dbReference type="PANTHER" id="PTHR21340">
    <property type="entry name" value="DIADENOSINE 5,5-P1,P4-TETRAPHOSPHATE PYROPHOSPHOHYDROLASE MUTT"/>
    <property type="match status" value="1"/>
</dbReference>
<accession>A0A9X3S522</accession>
<evidence type="ECO:0000259" key="4">
    <source>
        <dbReference type="PROSITE" id="PS51462"/>
    </source>
</evidence>
<dbReference type="Pfam" id="PF00293">
    <property type="entry name" value="NUDIX"/>
    <property type="match status" value="1"/>
</dbReference>
<comment type="caution">
    <text evidence="5">The sequence shown here is derived from an EMBL/GenBank/DDBJ whole genome shotgun (WGS) entry which is preliminary data.</text>
</comment>
<dbReference type="InterPro" id="IPR020476">
    <property type="entry name" value="Nudix_hydrolase"/>
</dbReference>
<dbReference type="PROSITE" id="PS00893">
    <property type="entry name" value="NUDIX_BOX"/>
    <property type="match status" value="1"/>
</dbReference>
<comment type="similarity">
    <text evidence="1 3">Belongs to the Nudix hydrolase family.</text>
</comment>
<dbReference type="Gene3D" id="3.90.79.10">
    <property type="entry name" value="Nucleoside Triphosphate Pyrophosphohydrolase"/>
    <property type="match status" value="1"/>
</dbReference>
<dbReference type="InterPro" id="IPR051325">
    <property type="entry name" value="Nudix_hydrolase_domain"/>
</dbReference>
<evidence type="ECO:0000256" key="2">
    <source>
        <dbReference type="ARBA" id="ARBA00022801"/>
    </source>
</evidence>
<organism evidence="5 6">
    <name type="scientific">Solirubrobacter ginsenosidimutans</name>
    <dbReference type="NCBI Taxonomy" id="490573"/>
    <lineage>
        <taxon>Bacteria</taxon>
        <taxon>Bacillati</taxon>
        <taxon>Actinomycetota</taxon>
        <taxon>Thermoleophilia</taxon>
        <taxon>Solirubrobacterales</taxon>
        <taxon>Solirubrobacteraceae</taxon>
        <taxon>Solirubrobacter</taxon>
    </lineage>
</organism>
<dbReference type="InterPro" id="IPR015797">
    <property type="entry name" value="NUDIX_hydrolase-like_dom_sf"/>
</dbReference>
<dbReference type="SUPFAM" id="SSF55811">
    <property type="entry name" value="Nudix"/>
    <property type="match status" value="1"/>
</dbReference>
<keyword evidence="6" id="KW-1185">Reference proteome</keyword>
<evidence type="ECO:0000313" key="5">
    <source>
        <dbReference type="EMBL" id="MDA0165122.1"/>
    </source>
</evidence>
<dbReference type="RefSeq" id="WP_270044379.1">
    <property type="nucleotide sequence ID" value="NZ_JAPDOD010000042.1"/>
</dbReference>
<protein>
    <submittedName>
        <fullName evidence="5">NUDIX hydrolase</fullName>
    </submittedName>
</protein>
<evidence type="ECO:0000313" key="6">
    <source>
        <dbReference type="Proteomes" id="UP001149140"/>
    </source>
</evidence>
<proteinExistence type="inferred from homology"/>
<reference evidence="5" key="1">
    <citation type="submission" date="2022-10" db="EMBL/GenBank/DDBJ databases">
        <title>The WGS of Solirubrobacter ginsenosidimutans DSM 21036.</title>
        <authorList>
            <person name="Jiang Z."/>
        </authorList>
    </citation>
    <scope>NUCLEOTIDE SEQUENCE</scope>
    <source>
        <strain evidence="5">DSM 21036</strain>
    </source>
</reference>
<dbReference type="CDD" id="cd03673">
    <property type="entry name" value="NUDIX_Ap6A_hydrolase"/>
    <property type="match status" value="1"/>
</dbReference>
<name>A0A9X3S522_9ACTN</name>
<dbReference type="GO" id="GO:0006167">
    <property type="term" value="P:AMP biosynthetic process"/>
    <property type="evidence" value="ECO:0007669"/>
    <property type="project" value="TreeGrafter"/>
</dbReference>
<gene>
    <name evidence="5" type="ORF">OM076_32940</name>
</gene>
<dbReference type="InterPro" id="IPR020084">
    <property type="entry name" value="NUDIX_hydrolase_CS"/>
</dbReference>
<feature type="domain" description="Nudix hydrolase" evidence="4">
    <location>
        <begin position="6"/>
        <end position="132"/>
    </location>
</feature>
<sequence>MNPEDAEVKAAGGVVRREDGNIAIVHRPRYDDWSLPKGKLDPGESWEDCALREVWEETGLRCELGEELSPTFYDDRKGRPKAVRYWLMEPTEDGDAFEPNEEVDEIRWLPPSEATELLTYEHDIDLAQEVSDL</sequence>
<evidence type="ECO:0000256" key="1">
    <source>
        <dbReference type="ARBA" id="ARBA00005582"/>
    </source>
</evidence>
<dbReference type="GO" id="GO:0004081">
    <property type="term" value="F:bis(5'-nucleosyl)-tetraphosphatase (asymmetrical) activity"/>
    <property type="evidence" value="ECO:0007669"/>
    <property type="project" value="TreeGrafter"/>
</dbReference>
<dbReference type="PANTHER" id="PTHR21340:SF0">
    <property type="entry name" value="BIS(5'-NUCLEOSYL)-TETRAPHOSPHATASE [ASYMMETRICAL]"/>
    <property type="match status" value="1"/>
</dbReference>
<dbReference type="GO" id="GO:0006754">
    <property type="term" value="P:ATP biosynthetic process"/>
    <property type="evidence" value="ECO:0007669"/>
    <property type="project" value="TreeGrafter"/>
</dbReference>
<keyword evidence="2 3" id="KW-0378">Hydrolase</keyword>
<dbReference type="AlphaFoldDB" id="A0A9X3S522"/>
<dbReference type="PRINTS" id="PR00502">
    <property type="entry name" value="NUDIXFAMILY"/>
</dbReference>
<dbReference type="PROSITE" id="PS51462">
    <property type="entry name" value="NUDIX"/>
    <property type="match status" value="1"/>
</dbReference>